<reference evidence="1" key="1">
    <citation type="submission" date="2023-10" db="EMBL/GenBank/DDBJ databases">
        <authorList>
            <person name="Domelevo Entfellner J.-B."/>
        </authorList>
    </citation>
    <scope>NUCLEOTIDE SEQUENCE</scope>
</reference>
<organism evidence="1 2">
    <name type="scientific">Sphenostylis stenocarpa</name>
    <dbReference type="NCBI Taxonomy" id="92480"/>
    <lineage>
        <taxon>Eukaryota</taxon>
        <taxon>Viridiplantae</taxon>
        <taxon>Streptophyta</taxon>
        <taxon>Embryophyta</taxon>
        <taxon>Tracheophyta</taxon>
        <taxon>Spermatophyta</taxon>
        <taxon>Magnoliopsida</taxon>
        <taxon>eudicotyledons</taxon>
        <taxon>Gunneridae</taxon>
        <taxon>Pentapetalae</taxon>
        <taxon>rosids</taxon>
        <taxon>fabids</taxon>
        <taxon>Fabales</taxon>
        <taxon>Fabaceae</taxon>
        <taxon>Papilionoideae</taxon>
        <taxon>50 kb inversion clade</taxon>
        <taxon>NPAAA clade</taxon>
        <taxon>indigoferoid/millettioid clade</taxon>
        <taxon>Phaseoleae</taxon>
        <taxon>Sphenostylis</taxon>
    </lineage>
</organism>
<dbReference type="Proteomes" id="UP001189624">
    <property type="component" value="Chromosome 11"/>
</dbReference>
<keyword evidence="2" id="KW-1185">Reference proteome</keyword>
<dbReference type="AlphaFoldDB" id="A0AA86W4T0"/>
<dbReference type="EMBL" id="OY731408">
    <property type="protein sequence ID" value="CAJ1978373.1"/>
    <property type="molecule type" value="Genomic_DNA"/>
</dbReference>
<evidence type="ECO:0000313" key="1">
    <source>
        <dbReference type="EMBL" id="CAJ1978373.1"/>
    </source>
</evidence>
<evidence type="ECO:0000313" key="2">
    <source>
        <dbReference type="Proteomes" id="UP001189624"/>
    </source>
</evidence>
<name>A0AA86W4T0_9FABA</name>
<proteinExistence type="predicted"/>
<gene>
    <name evidence="1" type="ORF">AYBTSS11_LOCUS30566</name>
</gene>
<dbReference type="Gramene" id="rna-AYBTSS11_LOCUS30566">
    <property type="protein sequence ID" value="CAJ1978373.1"/>
    <property type="gene ID" value="gene-AYBTSS11_LOCUS30566"/>
</dbReference>
<accession>A0AA86W4T0</accession>
<protein>
    <submittedName>
        <fullName evidence="1">Uncharacterized protein</fullName>
    </submittedName>
</protein>
<sequence length="65" mass="7065">MAWDNLDQSSLSFVVHGPCSDSSVSQRNGCSSKDTIILISQGIRRAETLGVNSPYLIAEQHMITV</sequence>